<dbReference type="Proteomes" id="UP000094527">
    <property type="component" value="Unassembled WGS sequence"/>
</dbReference>
<dbReference type="FunFam" id="3.40.605.10:FF:000026">
    <property type="entry name" value="Aldehyde dehydrogenase, putative"/>
    <property type="match status" value="1"/>
</dbReference>
<reference evidence="6 7" key="1">
    <citation type="journal article" date="2016" name="Genome Biol. Evol.">
        <title>Gene Family Evolution Reflects Adaptation to Soil Environmental Stressors in the Genome of the Collembolan Orchesella cincta.</title>
        <authorList>
            <person name="Faddeeva-Vakhrusheva A."/>
            <person name="Derks M.F."/>
            <person name="Anvar S.Y."/>
            <person name="Agamennone V."/>
            <person name="Suring W."/>
            <person name="Smit S."/>
            <person name="van Straalen N.M."/>
            <person name="Roelofs D."/>
        </authorList>
    </citation>
    <scope>NUCLEOTIDE SEQUENCE [LARGE SCALE GENOMIC DNA]</scope>
    <source>
        <tissue evidence="6">Mixed pool</tissue>
    </source>
</reference>
<dbReference type="FunFam" id="3.40.309.10:FF:000001">
    <property type="entry name" value="Mitochondrial aldehyde dehydrogenase 2"/>
    <property type="match status" value="1"/>
</dbReference>
<dbReference type="Gene3D" id="3.40.309.10">
    <property type="entry name" value="Aldehyde Dehydrogenase, Chain A, domain 2"/>
    <property type="match status" value="1"/>
</dbReference>
<dbReference type="InterPro" id="IPR016160">
    <property type="entry name" value="Ald_DH_CS_CYS"/>
</dbReference>
<feature type="domain" description="Aldehyde dehydrogenase" evidence="5">
    <location>
        <begin position="19"/>
        <end position="480"/>
    </location>
</feature>
<sequence>MPGKPEIKYTKLFINNEFVDAVSKKTFPTLNPATAEKIVEVAEADKADVDIAVAVARKAFAIGSPWRTLDASARGKLIQKFADLVERDRAYLSELESLDNGKPVGDSDFDIGCAIDTLRYFAGWADKIHGETIPVDGNFMTITRKEPVGVVGSIIPWNYPILMAVWKLGPALTTGCTIVLKPAEQTPLTALYLASLIKEAGFPAGVVNVVPGYGPTAGAALSNHLDVDKVAFTGSTDVGRLIMGAAASSNLKRVTLELGGKSPIVICGDADIAEAAEIAHGAIFNNHGQNCCAGSRTFVEASIYDKFVAKAKELAEARKVGDPFQEGIQQGPQVDEEQFKKILGLIDSGKQQGAKLVCGGSRSGTKGYFVQPTVFADVKDDMRIAKEEIFGPVQSIFKFDNLDEVIVRANATTYGLAAGIVTNDINKALQFATSVQAGSVWVNCYDAVLPQTPFGGYKQSGQGRELGAEALHEYVECKTITIGLKQKM</sequence>
<organism evidence="6 7">
    <name type="scientific">Orchesella cincta</name>
    <name type="common">Springtail</name>
    <name type="synonym">Podura cincta</name>
    <dbReference type="NCBI Taxonomy" id="48709"/>
    <lineage>
        <taxon>Eukaryota</taxon>
        <taxon>Metazoa</taxon>
        <taxon>Ecdysozoa</taxon>
        <taxon>Arthropoda</taxon>
        <taxon>Hexapoda</taxon>
        <taxon>Collembola</taxon>
        <taxon>Entomobryomorpha</taxon>
        <taxon>Entomobryoidea</taxon>
        <taxon>Orchesellidae</taxon>
        <taxon>Orchesellinae</taxon>
        <taxon>Orchesella</taxon>
    </lineage>
</organism>
<dbReference type="Pfam" id="PF00171">
    <property type="entry name" value="Aldedh"/>
    <property type="match status" value="1"/>
</dbReference>
<evidence type="ECO:0000256" key="1">
    <source>
        <dbReference type="ARBA" id="ARBA00009986"/>
    </source>
</evidence>
<dbReference type="OMA" id="WNFPLDM"/>
<dbReference type="InterPro" id="IPR015590">
    <property type="entry name" value="Aldehyde_DH_dom"/>
</dbReference>
<evidence type="ECO:0000256" key="3">
    <source>
        <dbReference type="PROSITE-ProRule" id="PRU10007"/>
    </source>
</evidence>
<dbReference type="STRING" id="48709.A0A1D2N1N3"/>
<evidence type="ECO:0000256" key="2">
    <source>
        <dbReference type="ARBA" id="ARBA00023002"/>
    </source>
</evidence>
<dbReference type="InterPro" id="IPR016161">
    <property type="entry name" value="Ald_DH/histidinol_DH"/>
</dbReference>
<comment type="similarity">
    <text evidence="1 4">Belongs to the aldehyde dehydrogenase family.</text>
</comment>
<dbReference type="InterPro" id="IPR029510">
    <property type="entry name" value="Ald_DH_CS_GLU"/>
</dbReference>
<dbReference type="PROSITE" id="PS00070">
    <property type="entry name" value="ALDEHYDE_DEHYDR_CYS"/>
    <property type="match status" value="1"/>
</dbReference>
<dbReference type="CDD" id="cd07141">
    <property type="entry name" value="ALDH_F1AB_F2_RALDH1"/>
    <property type="match status" value="1"/>
</dbReference>
<proteinExistence type="inferred from homology"/>
<dbReference type="SUPFAM" id="SSF53720">
    <property type="entry name" value="ALDH-like"/>
    <property type="match status" value="1"/>
</dbReference>
<dbReference type="OrthoDB" id="310895at2759"/>
<dbReference type="InterPro" id="IPR016163">
    <property type="entry name" value="Ald_DH_C"/>
</dbReference>
<dbReference type="InterPro" id="IPR016162">
    <property type="entry name" value="Ald_DH_N"/>
</dbReference>
<dbReference type="GO" id="GO:0016620">
    <property type="term" value="F:oxidoreductase activity, acting on the aldehyde or oxo group of donors, NAD or NADP as acceptor"/>
    <property type="evidence" value="ECO:0007669"/>
    <property type="project" value="InterPro"/>
</dbReference>
<dbReference type="FunFam" id="3.40.605.10:FF:000050">
    <property type="entry name" value="Aldehyde dehydrogenase, mitochondrial"/>
    <property type="match status" value="1"/>
</dbReference>
<dbReference type="AlphaFoldDB" id="A0A1D2N1N3"/>
<feature type="active site" evidence="3">
    <location>
        <position position="257"/>
    </location>
</feature>
<gene>
    <name evidence="6" type="ORF">Ocin01_07499</name>
</gene>
<keyword evidence="7" id="KW-1185">Reference proteome</keyword>
<accession>A0A1D2N1N3</accession>
<comment type="caution">
    <text evidence="6">The sequence shown here is derived from an EMBL/GenBank/DDBJ whole genome shotgun (WGS) entry which is preliminary data.</text>
</comment>
<evidence type="ECO:0000313" key="7">
    <source>
        <dbReference type="Proteomes" id="UP000094527"/>
    </source>
</evidence>
<name>A0A1D2N1N3_ORCCI</name>
<dbReference type="Gene3D" id="3.40.605.10">
    <property type="entry name" value="Aldehyde Dehydrogenase, Chain A, domain 1"/>
    <property type="match status" value="1"/>
</dbReference>
<dbReference type="PANTHER" id="PTHR11699">
    <property type="entry name" value="ALDEHYDE DEHYDROGENASE-RELATED"/>
    <property type="match status" value="1"/>
</dbReference>
<keyword evidence="2 4" id="KW-0560">Oxidoreductase</keyword>
<dbReference type="EMBL" id="LJIJ01000295">
    <property type="protein sequence ID" value="ODM99179.1"/>
    <property type="molecule type" value="Genomic_DNA"/>
</dbReference>
<evidence type="ECO:0000259" key="5">
    <source>
        <dbReference type="Pfam" id="PF00171"/>
    </source>
</evidence>
<protein>
    <submittedName>
        <fullName evidence="6">Retinal dehydrogenase 1</fullName>
    </submittedName>
</protein>
<dbReference type="PROSITE" id="PS00687">
    <property type="entry name" value="ALDEHYDE_DEHYDR_GLU"/>
    <property type="match status" value="1"/>
</dbReference>
<evidence type="ECO:0000256" key="4">
    <source>
        <dbReference type="RuleBase" id="RU003345"/>
    </source>
</evidence>
<evidence type="ECO:0000313" key="6">
    <source>
        <dbReference type="EMBL" id="ODM99179.1"/>
    </source>
</evidence>